<evidence type="ECO:0000313" key="16">
    <source>
        <dbReference type="EMBL" id="CAA9560200.1"/>
    </source>
</evidence>
<evidence type="ECO:0000256" key="9">
    <source>
        <dbReference type="ARBA" id="ARBA00022763"/>
    </source>
</evidence>
<gene>
    <name evidence="16" type="ORF">AVDCRST_MAG19-1738</name>
</gene>
<dbReference type="Gene3D" id="1.10.340.30">
    <property type="entry name" value="Hypothetical protein, domain 2"/>
    <property type="match status" value="1"/>
</dbReference>
<keyword evidence="7" id="KW-0004">4Fe-4S</keyword>
<name>A0A6J4UUC5_9BACT</name>
<evidence type="ECO:0000256" key="10">
    <source>
        <dbReference type="ARBA" id="ARBA00022801"/>
    </source>
</evidence>
<dbReference type="InterPro" id="IPR023170">
    <property type="entry name" value="HhH_base_excis_C"/>
</dbReference>
<evidence type="ECO:0000256" key="11">
    <source>
        <dbReference type="ARBA" id="ARBA00023004"/>
    </source>
</evidence>
<keyword evidence="11" id="KW-0408">Iron</keyword>
<dbReference type="InterPro" id="IPR011257">
    <property type="entry name" value="DNA_glycosylase"/>
</dbReference>
<comment type="cofactor">
    <cofactor evidence="2">
        <name>[4Fe-4S] cluster</name>
        <dbReference type="ChEBI" id="CHEBI:49883"/>
    </cofactor>
</comment>
<dbReference type="InterPro" id="IPR004035">
    <property type="entry name" value="Endouclease-III_FeS-bd_BS"/>
</dbReference>
<keyword evidence="14 16" id="KW-0326">Glycosidase</keyword>
<dbReference type="InterPro" id="IPR044298">
    <property type="entry name" value="MIG/MutY"/>
</dbReference>
<evidence type="ECO:0000256" key="3">
    <source>
        <dbReference type="ARBA" id="ARBA00002933"/>
    </source>
</evidence>
<comment type="similarity">
    <text evidence="4">Belongs to the Nth/MutY family.</text>
</comment>
<dbReference type="Pfam" id="PF00730">
    <property type="entry name" value="HhH-GPD"/>
    <property type="match status" value="1"/>
</dbReference>
<comment type="function">
    <text evidence="3">Adenine glycosylase active on G-A mispairs. MutY also corrects error-prone DNA synthesis past GO lesions which are due to the oxidatively damaged form of guanine: 7,8-dihydro-8-oxoguanine (8-oxo-dGTP).</text>
</comment>
<keyword evidence="13" id="KW-0234">DNA repair</keyword>
<dbReference type="GO" id="GO:0051539">
    <property type="term" value="F:4 iron, 4 sulfur cluster binding"/>
    <property type="evidence" value="ECO:0007669"/>
    <property type="project" value="UniProtKB-KW"/>
</dbReference>
<evidence type="ECO:0000256" key="6">
    <source>
        <dbReference type="ARBA" id="ARBA00022023"/>
    </source>
</evidence>
<evidence type="ECO:0000256" key="2">
    <source>
        <dbReference type="ARBA" id="ARBA00001966"/>
    </source>
</evidence>
<dbReference type="CDD" id="cd00056">
    <property type="entry name" value="ENDO3c"/>
    <property type="match status" value="1"/>
</dbReference>
<evidence type="ECO:0000256" key="12">
    <source>
        <dbReference type="ARBA" id="ARBA00023014"/>
    </source>
</evidence>
<evidence type="ECO:0000259" key="15">
    <source>
        <dbReference type="SMART" id="SM00478"/>
    </source>
</evidence>
<dbReference type="PROSITE" id="PS00764">
    <property type="entry name" value="ENDONUCLEASE_III_1"/>
    <property type="match status" value="1"/>
</dbReference>
<dbReference type="GO" id="GO:0000701">
    <property type="term" value="F:purine-specific mismatch base pair DNA N-glycosylase activity"/>
    <property type="evidence" value="ECO:0007669"/>
    <property type="project" value="UniProtKB-EC"/>
</dbReference>
<dbReference type="GO" id="GO:0046872">
    <property type="term" value="F:metal ion binding"/>
    <property type="evidence" value="ECO:0007669"/>
    <property type="project" value="UniProtKB-KW"/>
</dbReference>
<dbReference type="InterPro" id="IPR000445">
    <property type="entry name" value="HhH_motif"/>
</dbReference>
<sequence length="357" mass="39556">MAVRPRLRRQFCRTLVRMTSEDSLAAQTAPGNEDLDSPRFARVQGKLLHWFGGNRRDLPWRRSRDPYQILVSEVMLQQTQVDRVLPYYRAFLDRFPTAAALAAAPTADVIRTWSGLGYNRRAVNLQRTARYVVDEEDGVFPRDVDALRRLPGIGPYTAGAIACFAFEQDVAFIDTNMRRVLHRLFVGVDVPAPQVPDRTVIAIAERALPPGLGWDWNQGLIEFGALHCTSRKPACVVCPLQPECRAFPAIQGVLAAARATPRPRREPAFAGSNRFYRGRIIAALRDLPGGVQSSGIDLRSLGPLVRPDFRDEHVPWLSSVIDGLARDGLARIAEECPPYDAGTGEGGGSARVKVRLP</sequence>
<evidence type="ECO:0000256" key="8">
    <source>
        <dbReference type="ARBA" id="ARBA00022723"/>
    </source>
</evidence>
<dbReference type="InterPro" id="IPR003265">
    <property type="entry name" value="HhH-GPD_domain"/>
</dbReference>
<keyword evidence="10 16" id="KW-0378">Hydrolase</keyword>
<evidence type="ECO:0000256" key="14">
    <source>
        <dbReference type="ARBA" id="ARBA00023295"/>
    </source>
</evidence>
<comment type="catalytic activity">
    <reaction evidence="1">
        <text>Hydrolyzes free adenine bases from 7,8-dihydro-8-oxoguanine:adenine mismatched double-stranded DNA, leaving an apurinic site.</text>
        <dbReference type="EC" id="3.2.2.31"/>
    </reaction>
</comment>
<dbReference type="PANTHER" id="PTHR42944">
    <property type="entry name" value="ADENINE DNA GLYCOSYLASE"/>
    <property type="match status" value="1"/>
</dbReference>
<evidence type="ECO:0000256" key="4">
    <source>
        <dbReference type="ARBA" id="ARBA00008343"/>
    </source>
</evidence>
<dbReference type="EMBL" id="CADCWL010000072">
    <property type="protein sequence ID" value="CAA9560200.1"/>
    <property type="molecule type" value="Genomic_DNA"/>
</dbReference>
<dbReference type="AlphaFoldDB" id="A0A6J4UUC5"/>
<keyword evidence="8" id="KW-0479">Metal-binding</keyword>
<keyword evidence="9" id="KW-0227">DNA damage</keyword>
<dbReference type="Pfam" id="PF00633">
    <property type="entry name" value="HHH"/>
    <property type="match status" value="1"/>
</dbReference>
<evidence type="ECO:0000256" key="1">
    <source>
        <dbReference type="ARBA" id="ARBA00000843"/>
    </source>
</evidence>
<protein>
    <recommendedName>
        <fullName evidence="6">Adenine DNA glycosylase</fullName>
        <ecNumber evidence="5">3.2.2.31</ecNumber>
    </recommendedName>
</protein>
<dbReference type="GO" id="GO:0034039">
    <property type="term" value="F:8-oxo-7,8-dihydroguanine DNA N-glycosylase activity"/>
    <property type="evidence" value="ECO:0007669"/>
    <property type="project" value="TreeGrafter"/>
</dbReference>
<proteinExistence type="inferred from homology"/>
<dbReference type="SMART" id="SM00478">
    <property type="entry name" value="ENDO3c"/>
    <property type="match status" value="1"/>
</dbReference>
<dbReference type="GO" id="GO:0035485">
    <property type="term" value="F:adenine/guanine mispair binding"/>
    <property type="evidence" value="ECO:0007669"/>
    <property type="project" value="TreeGrafter"/>
</dbReference>
<accession>A0A6J4UUC5</accession>
<evidence type="ECO:0000256" key="7">
    <source>
        <dbReference type="ARBA" id="ARBA00022485"/>
    </source>
</evidence>
<dbReference type="GO" id="GO:0006284">
    <property type="term" value="P:base-excision repair"/>
    <property type="evidence" value="ECO:0007669"/>
    <property type="project" value="InterPro"/>
</dbReference>
<organism evidence="16">
    <name type="scientific">uncultured Thermomicrobiales bacterium</name>
    <dbReference type="NCBI Taxonomy" id="1645740"/>
    <lineage>
        <taxon>Bacteria</taxon>
        <taxon>Pseudomonadati</taxon>
        <taxon>Thermomicrobiota</taxon>
        <taxon>Thermomicrobia</taxon>
        <taxon>Thermomicrobiales</taxon>
        <taxon>environmental samples</taxon>
    </lineage>
</organism>
<dbReference type="Gene3D" id="1.10.1670.10">
    <property type="entry name" value="Helix-hairpin-Helix base-excision DNA repair enzymes (C-terminal)"/>
    <property type="match status" value="1"/>
</dbReference>
<dbReference type="GO" id="GO:0032357">
    <property type="term" value="F:oxidized purine DNA binding"/>
    <property type="evidence" value="ECO:0007669"/>
    <property type="project" value="TreeGrafter"/>
</dbReference>
<evidence type="ECO:0000256" key="5">
    <source>
        <dbReference type="ARBA" id="ARBA00012045"/>
    </source>
</evidence>
<dbReference type="PANTHER" id="PTHR42944:SF1">
    <property type="entry name" value="ADENINE DNA GLYCOSYLASE"/>
    <property type="match status" value="1"/>
</dbReference>
<feature type="domain" description="HhH-GPD" evidence="15">
    <location>
        <begin position="75"/>
        <end position="226"/>
    </location>
</feature>
<keyword evidence="12" id="KW-0411">Iron-sulfur</keyword>
<dbReference type="GO" id="GO:0006298">
    <property type="term" value="P:mismatch repair"/>
    <property type="evidence" value="ECO:0007669"/>
    <property type="project" value="TreeGrafter"/>
</dbReference>
<reference evidence="16" key="1">
    <citation type="submission" date="2020-02" db="EMBL/GenBank/DDBJ databases">
        <authorList>
            <person name="Meier V. D."/>
        </authorList>
    </citation>
    <scope>NUCLEOTIDE SEQUENCE</scope>
    <source>
        <strain evidence="16">AVDCRST_MAG19</strain>
    </source>
</reference>
<evidence type="ECO:0000256" key="13">
    <source>
        <dbReference type="ARBA" id="ARBA00023204"/>
    </source>
</evidence>
<dbReference type="EC" id="3.2.2.31" evidence="5"/>
<dbReference type="SUPFAM" id="SSF48150">
    <property type="entry name" value="DNA-glycosylase"/>
    <property type="match status" value="1"/>
</dbReference>